<sequence length="135" mass="15224">MSEHLLHSTELDVRWGDLDAFNHVNNAVYLDYIQEARLRWMVTLAPGWHDDDVQPVVVNVSNNYRGAVAWPARLRVDLSVGRISERSLTLNHRLVDAGHPDTVYGDGHVVMVWISRHSGQAVPLPEPIRTLGTTI</sequence>
<name>A0A4R3L1R7_9GAMM</name>
<dbReference type="InterPro" id="IPR029069">
    <property type="entry name" value="HotDog_dom_sf"/>
</dbReference>
<dbReference type="SUPFAM" id="SSF54637">
    <property type="entry name" value="Thioesterase/thiol ester dehydrase-isomerase"/>
    <property type="match status" value="1"/>
</dbReference>
<evidence type="ECO:0000313" key="2">
    <source>
        <dbReference type="Proteomes" id="UP000294599"/>
    </source>
</evidence>
<proteinExistence type="predicted"/>
<protein>
    <submittedName>
        <fullName evidence="1">Acyl-CoA thioester hydrolase</fullName>
    </submittedName>
</protein>
<reference evidence="1 2" key="1">
    <citation type="submission" date="2019-03" db="EMBL/GenBank/DDBJ databases">
        <title>Genomic Encyclopedia of Type Strains, Phase IV (KMG-IV): sequencing the most valuable type-strain genomes for metagenomic binning, comparative biology and taxonomic classification.</title>
        <authorList>
            <person name="Goeker M."/>
        </authorList>
    </citation>
    <scope>NUCLEOTIDE SEQUENCE [LARGE SCALE GENOMIC DNA]</scope>
    <source>
        <strain evidence="1 2">DSM 21944</strain>
    </source>
</reference>
<organism evidence="1 2">
    <name type="scientific">Pseudofulvimonas gallinarii</name>
    <dbReference type="NCBI Taxonomy" id="634155"/>
    <lineage>
        <taxon>Bacteria</taxon>
        <taxon>Pseudomonadati</taxon>
        <taxon>Pseudomonadota</taxon>
        <taxon>Gammaproteobacteria</taxon>
        <taxon>Lysobacterales</taxon>
        <taxon>Rhodanobacteraceae</taxon>
        <taxon>Pseudofulvimonas</taxon>
    </lineage>
</organism>
<comment type="caution">
    <text evidence="1">The sequence shown here is derived from an EMBL/GenBank/DDBJ whole genome shotgun (WGS) entry which is preliminary data.</text>
</comment>
<dbReference type="PANTHER" id="PTHR31793:SF24">
    <property type="entry name" value="LONG-CHAIN ACYL-COA THIOESTERASE FADM"/>
    <property type="match status" value="1"/>
</dbReference>
<dbReference type="OrthoDB" id="9799036at2"/>
<accession>A0A4R3L1R7</accession>
<keyword evidence="2" id="KW-1185">Reference proteome</keyword>
<dbReference type="GO" id="GO:0047617">
    <property type="term" value="F:fatty acyl-CoA hydrolase activity"/>
    <property type="evidence" value="ECO:0007669"/>
    <property type="project" value="TreeGrafter"/>
</dbReference>
<keyword evidence="1" id="KW-0378">Hydrolase</keyword>
<gene>
    <name evidence="1" type="ORF">EDC25_13418</name>
</gene>
<dbReference type="EMBL" id="SMAF01000034">
    <property type="protein sequence ID" value="TCS92536.1"/>
    <property type="molecule type" value="Genomic_DNA"/>
</dbReference>
<dbReference type="Proteomes" id="UP000294599">
    <property type="component" value="Unassembled WGS sequence"/>
</dbReference>
<dbReference type="CDD" id="cd00586">
    <property type="entry name" value="4HBT"/>
    <property type="match status" value="1"/>
</dbReference>
<dbReference type="Pfam" id="PF13279">
    <property type="entry name" value="4HBT_2"/>
    <property type="match status" value="1"/>
</dbReference>
<dbReference type="PANTHER" id="PTHR31793">
    <property type="entry name" value="4-HYDROXYBENZOYL-COA THIOESTERASE FAMILY MEMBER"/>
    <property type="match status" value="1"/>
</dbReference>
<evidence type="ECO:0000313" key="1">
    <source>
        <dbReference type="EMBL" id="TCS92536.1"/>
    </source>
</evidence>
<dbReference type="RefSeq" id="WP_123522310.1">
    <property type="nucleotide sequence ID" value="NZ_JBHLWF010000075.1"/>
</dbReference>
<dbReference type="AlphaFoldDB" id="A0A4R3L1R7"/>
<dbReference type="Gene3D" id="3.10.129.10">
    <property type="entry name" value="Hotdog Thioesterase"/>
    <property type="match status" value="1"/>
</dbReference>
<dbReference type="InterPro" id="IPR050563">
    <property type="entry name" value="4-hydroxybenzoyl-CoA_TE"/>
</dbReference>